<feature type="compositionally biased region" description="Polar residues" evidence="1">
    <location>
        <begin position="159"/>
        <end position="169"/>
    </location>
</feature>
<evidence type="ECO:0000313" key="4">
    <source>
        <dbReference type="WBParaSite" id="Minc3s00706g16355"/>
    </source>
</evidence>
<feature type="region of interest" description="Disordered" evidence="1">
    <location>
        <begin position="219"/>
        <end position="310"/>
    </location>
</feature>
<protein>
    <submittedName>
        <fullName evidence="4">Candidate secreted effector</fullName>
    </submittedName>
</protein>
<feature type="compositionally biased region" description="Basic and acidic residues" evidence="1">
    <location>
        <begin position="137"/>
        <end position="149"/>
    </location>
</feature>
<keyword evidence="2" id="KW-0812">Transmembrane</keyword>
<keyword evidence="2" id="KW-1133">Transmembrane helix</keyword>
<feature type="region of interest" description="Disordered" evidence="1">
    <location>
        <begin position="30"/>
        <end position="189"/>
    </location>
</feature>
<feature type="compositionally biased region" description="Basic and acidic residues" evidence="1">
    <location>
        <begin position="268"/>
        <end position="285"/>
    </location>
</feature>
<feature type="compositionally biased region" description="Polar residues" evidence="1">
    <location>
        <begin position="251"/>
        <end position="265"/>
    </location>
</feature>
<organism evidence="3 4">
    <name type="scientific">Meloidogyne incognita</name>
    <name type="common">Southern root-knot nematode worm</name>
    <name type="synonym">Oxyuris incognita</name>
    <dbReference type="NCBI Taxonomy" id="6306"/>
    <lineage>
        <taxon>Eukaryota</taxon>
        <taxon>Metazoa</taxon>
        <taxon>Ecdysozoa</taxon>
        <taxon>Nematoda</taxon>
        <taxon>Chromadorea</taxon>
        <taxon>Rhabditida</taxon>
        <taxon>Tylenchina</taxon>
        <taxon>Tylenchomorpha</taxon>
        <taxon>Tylenchoidea</taxon>
        <taxon>Meloidogynidae</taxon>
        <taxon>Meloidogyninae</taxon>
        <taxon>Meloidogyne</taxon>
        <taxon>Meloidogyne incognita group</taxon>
    </lineage>
</organism>
<feature type="compositionally biased region" description="Low complexity" evidence="1">
    <location>
        <begin position="170"/>
        <end position="189"/>
    </location>
</feature>
<feature type="transmembrane region" description="Helical" evidence="2">
    <location>
        <begin position="6"/>
        <end position="26"/>
    </location>
</feature>
<evidence type="ECO:0000256" key="2">
    <source>
        <dbReference type="SAM" id="Phobius"/>
    </source>
</evidence>
<reference evidence="4" key="1">
    <citation type="submission" date="2022-11" db="UniProtKB">
        <authorList>
            <consortium name="WormBaseParasite"/>
        </authorList>
    </citation>
    <scope>IDENTIFICATION</scope>
</reference>
<dbReference type="Proteomes" id="UP000887563">
    <property type="component" value="Unplaced"/>
</dbReference>
<accession>A0A914LQ92</accession>
<keyword evidence="3" id="KW-1185">Reference proteome</keyword>
<name>A0A914LQ92_MELIC</name>
<feature type="compositionally biased region" description="Polar residues" evidence="1">
    <location>
        <begin position="219"/>
        <end position="232"/>
    </location>
</feature>
<keyword evidence="2" id="KW-0472">Membrane</keyword>
<dbReference type="WBParaSite" id="Minc3s00706g16355">
    <property type="protein sequence ID" value="Minc3s00706g16355"/>
    <property type="gene ID" value="Minc3s00706g16355"/>
</dbReference>
<dbReference type="AlphaFoldDB" id="A0A914LQ92"/>
<evidence type="ECO:0000256" key="1">
    <source>
        <dbReference type="SAM" id="MobiDB-lite"/>
    </source>
</evidence>
<feature type="compositionally biased region" description="Basic residues" evidence="1">
    <location>
        <begin position="299"/>
        <end position="310"/>
    </location>
</feature>
<feature type="compositionally biased region" description="Basic and acidic residues" evidence="1">
    <location>
        <begin position="107"/>
        <end position="129"/>
    </location>
</feature>
<sequence length="310" mass="33531">MLPAFIFMSWVGILLLASVAVFVPCAKKKKNTKLKSSQRSKMQYTSKMDSKMGGASRKIDSPHSVMTSAMTAAPRSPGKSKKQKDLKSTGTVRHKLTKLEPSLGSRSDTDESDVRSRETGQRTRERDAFEETGTLELQERLRREVEGTKTTKPLGPPRTQITPTKSQTVTTSVMGKTATSTTTMGKTATSTTTMGEAAMSTTTMGEAAMSTTTMGEAAMSKTTRSASLQGSTVLEERKPVQVNRAAGVRSKTISQIGTGQEQSQQDENEVRNNKGGGKSKDKTGEVTEEEGTTTTVFGKMKKTIQKLKKP</sequence>
<evidence type="ECO:0000313" key="3">
    <source>
        <dbReference type="Proteomes" id="UP000887563"/>
    </source>
</evidence>
<proteinExistence type="predicted"/>